<sequence>MSDSSESKNSSDSDRDMVTKLCKFCSGRKKPVVKNTSGCALCHHPSCSKLTNVLIHKEFESPCRSCVSISPPLSQAPPHPPLMFCALCIHQLLTNLRHLKRKIKSEKLDVPPLSLLLKLCCCEAKNSKLNNVSNCLSSRLERLEKLGSKSRTQFLGCRSFPVKTSVQSSS</sequence>
<proteinExistence type="predicted"/>
<accession>A0AAD9RG56</accession>
<dbReference type="Proteomes" id="UP001258017">
    <property type="component" value="Unassembled WGS sequence"/>
</dbReference>
<reference evidence="1" key="1">
    <citation type="submission" date="2021-08" db="EMBL/GenBank/DDBJ databases">
        <authorList>
            <person name="Misof B."/>
            <person name="Oliver O."/>
            <person name="Podsiadlowski L."/>
            <person name="Donath A."/>
            <person name="Peters R."/>
            <person name="Mayer C."/>
            <person name="Rust J."/>
            <person name="Gunkel S."/>
            <person name="Lesny P."/>
            <person name="Martin S."/>
            <person name="Oeyen J.P."/>
            <person name="Petersen M."/>
            <person name="Panagiotis P."/>
            <person name="Wilbrandt J."/>
            <person name="Tanja T."/>
        </authorList>
    </citation>
    <scope>NUCLEOTIDE SEQUENCE</scope>
    <source>
        <strain evidence="1">GBR_01_08_01A</strain>
        <tissue evidence="1">Thorax + abdomen</tissue>
    </source>
</reference>
<evidence type="ECO:0000313" key="2">
    <source>
        <dbReference type="Proteomes" id="UP001258017"/>
    </source>
</evidence>
<organism evidence="1 2">
    <name type="scientific">Odynerus spinipes</name>
    <dbReference type="NCBI Taxonomy" id="1348599"/>
    <lineage>
        <taxon>Eukaryota</taxon>
        <taxon>Metazoa</taxon>
        <taxon>Ecdysozoa</taxon>
        <taxon>Arthropoda</taxon>
        <taxon>Hexapoda</taxon>
        <taxon>Insecta</taxon>
        <taxon>Pterygota</taxon>
        <taxon>Neoptera</taxon>
        <taxon>Endopterygota</taxon>
        <taxon>Hymenoptera</taxon>
        <taxon>Apocrita</taxon>
        <taxon>Aculeata</taxon>
        <taxon>Vespoidea</taxon>
        <taxon>Vespidae</taxon>
        <taxon>Eumeninae</taxon>
        <taxon>Odynerus</taxon>
    </lineage>
</organism>
<protein>
    <submittedName>
        <fullName evidence="1">Uncharacterized protein</fullName>
    </submittedName>
</protein>
<dbReference type="EMBL" id="JAIFRP010000111">
    <property type="protein sequence ID" value="KAK2579082.1"/>
    <property type="molecule type" value="Genomic_DNA"/>
</dbReference>
<dbReference type="AlphaFoldDB" id="A0AAD9RG56"/>
<evidence type="ECO:0000313" key="1">
    <source>
        <dbReference type="EMBL" id="KAK2579082.1"/>
    </source>
</evidence>
<gene>
    <name evidence="1" type="ORF">KPH14_010931</name>
</gene>
<reference evidence="1" key="2">
    <citation type="journal article" date="2023" name="Commun. Biol.">
        <title>Intrasexual cuticular hydrocarbon dimorphism in a wasp sheds light on hydrocarbon biosynthesis genes in Hymenoptera.</title>
        <authorList>
            <person name="Moris V.C."/>
            <person name="Podsiadlowski L."/>
            <person name="Martin S."/>
            <person name="Oeyen J.P."/>
            <person name="Donath A."/>
            <person name="Petersen M."/>
            <person name="Wilbrandt J."/>
            <person name="Misof B."/>
            <person name="Liedtke D."/>
            <person name="Thamm M."/>
            <person name="Scheiner R."/>
            <person name="Schmitt T."/>
            <person name="Niehuis O."/>
        </authorList>
    </citation>
    <scope>NUCLEOTIDE SEQUENCE</scope>
    <source>
        <strain evidence="1">GBR_01_08_01A</strain>
    </source>
</reference>
<comment type="caution">
    <text evidence="1">The sequence shown here is derived from an EMBL/GenBank/DDBJ whole genome shotgun (WGS) entry which is preliminary data.</text>
</comment>
<keyword evidence="2" id="KW-1185">Reference proteome</keyword>
<name>A0AAD9RG56_9HYME</name>